<dbReference type="Pfam" id="PF00563">
    <property type="entry name" value="EAL"/>
    <property type="match status" value="1"/>
</dbReference>
<dbReference type="GO" id="GO:0071732">
    <property type="term" value="P:cellular response to nitric oxide"/>
    <property type="evidence" value="ECO:0007669"/>
    <property type="project" value="UniProtKB-ARBA"/>
</dbReference>
<dbReference type="KEGG" id="mpau:ZMTM_23400"/>
<dbReference type="Pfam" id="PF00990">
    <property type="entry name" value="GGDEF"/>
    <property type="match status" value="1"/>
</dbReference>
<keyword evidence="5 7" id="KW-0472">Membrane</keyword>
<dbReference type="Gene3D" id="3.30.70.270">
    <property type="match status" value="1"/>
</dbReference>
<dbReference type="InterPro" id="IPR035965">
    <property type="entry name" value="PAS-like_dom_sf"/>
</dbReference>
<keyword evidence="13" id="KW-1185">Reference proteome</keyword>
<keyword evidence="4 7" id="KW-1133">Transmembrane helix</keyword>
<dbReference type="NCBIfam" id="TIGR00254">
    <property type="entry name" value="GGDEF"/>
    <property type="match status" value="1"/>
</dbReference>
<evidence type="ECO:0000256" key="1">
    <source>
        <dbReference type="ARBA" id="ARBA00004651"/>
    </source>
</evidence>
<evidence type="ECO:0000313" key="13">
    <source>
        <dbReference type="Proteomes" id="UP000826722"/>
    </source>
</evidence>
<dbReference type="SMART" id="SM00267">
    <property type="entry name" value="GGDEF"/>
    <property type="match status" value="1"/>
</dbReference>
<name>A0A8D5JS48_9PROT</name>
<evidence type="ECO:0000256" key="6">
    <source>
        <dbReference type="ARBA" id="ARBA00051114"/>
    </source>
</evidence>
<dbReference type="Gene3D" id="3.30.450.20">
    <property type="entry name" value="PAS domain"/>
    <property type="match status" value="1"/>
</dbReference>
<dbReference type="FunFam" id="3.20.20.450:FF:000001">
    <property type="entry name" value="Cyclic di-GMP phosphodiesterase yahA"/>
    <property type="match status" value="1"/>
</dbReference>
<dbReference type="CDD" id="cd01948">
    <property type="entry name" value="EAL"/>
    <property type="match status" value="1"/>
</dbReference>
<dbReference type="InterPro" id="IPR052155">
    <property type="entry name" value="Biofilm_reg_signaling"/>
</dbReference>
<dbReference type="AlphaFoldDB" id="A0A8D5JS48"/>
<dbReference type="InterPro" id="IPR000160">
    <property type="entry name" value="GGDEF_dom"/>
</dbReference>
<evidence type="ECO:0000256" key="7">
    <source>
        <dbReference type="SAM" id="Phobius"/>
    </source>
</evidence>
<feature type="transmembrane region" description="Helical" evidence="7">
    <location>
        <begin position="114"/>
        <end position="141"/>
    </location>
</feature>
<feature type="transmembrane region" description="Helical" evidence="7">
    <location>
        <begin position="232"/>
        <end position="250"/>
    </location>
</feature>
<dbReference type="SUPFAM" id="SSF55073">
    <property type="entry name" value="Nucleotide cyclase"/>
    <property type="match status" value="1"/>
</dbReference>
<dbReference type="SMART" id="SM00052">
    <property type="entry name" value="EAL"/>
    <property type="match status" value="1"/>
</dbReference>
<dbReference type="InterPro" id="IPR043128">
    <property type="entry name" value="Rev_trsase/Diguanyl_cyclase"/>
</dbReference>
<dbReference type="SMART" id="SM00091">
    <property type="entry name" value="PAS"/>
    <property type="match status" value="1"/>
</dbReference>
<feature type="transmembrane region" description="Helical" evidence="7">
    <location>
        <begin position="185"/>
        <end position="202"/>
    </location>
</feature>
<dbReference type="PROSITE" id="PS50887">
    <property type="entry name" value="GGDEF"/>
    <property type="match status" value="1"/>
</dbReference>
<dbReference type="EMBL" id="AP024110">
    <property type="protein sequence ID" value="BCM26081.1"/>
    <property type="molecule type" value="Genomic_DNA"/>
</dbReference>
<feature type="domain" description="PAC" evidence="9">
    <location>
        <begin position="378"/>
        <end position="428"/>
    </location>
</feature>
<sequence length="864" mass="95891">MALMNQLVLRRLLIIVAVYFITGKAGLLLPSIAPNVTLIWLPSGIAVAVLMRWGYQCWPAIMVGAFLVDGSQSAFAHPWAYVSIAVGSTLSPFITTWILKYFKFSGKLSHIKDIALMAFAGLAGTLVAATIGVASLVSAGIFPQESASQNWLVWWAGDTMGVLLVLPTLLNFSKNKLNQLWRERGKFILSAVLTFLLQLVIFKFVPTVSAQFMLLAFLVLPMVMWVTMRFGLMGASILVLGISIIAISTAANSSGPFSHANPHQTAIELWVFMSTLSLVVLMISALRAEWDAIEQAMLSSEIKLRAVIDGALDAIVTIDENGHLQEFNPAAERIFGYTRDQVIGRPLAEVMIPPAQRHAHAVGHQKFIATGQKSIFNKRLEMNAMRADGSEFPVELTITSVDNIGLPLVTGFIRDITERKQAEQEIRSLAFFDALTGLPNRRLLQDRLEQALISSSRSLQYGAVIFIDLDNFKALNDTRGHALGDLLLIQIAARLSECVRADDTVARLGGDEFVLVLENLSEDLTQSIAQTKQLAEKIQVAINQPYYLQEIEHHHTSSIGICLFQGVEQAAQELLKRSDTAMYQAKSRGRNTFVFFDPQMQAALEKRSRIEAEMRKALVQNEFEVYYQPQVDEQSKIFGAELLIRWLQPEHGLVMPMEFIPLAEETGLIIPIGHWVLRQACEQLRVWQSRPEKQHIMLSVNVSAVQFRQAGFVDEVASLLVETGVSPSLLKLELTESTVLDNIDDTVRKMVALRAIGVRLSMDDFGTGYSSLAYLKQLPFTQVKIDKSFVNDIVEDANDAAIVQAIVAISKSLGINVIAEGVETKAQLELLMQFGCSKFQGYYFAKPAPLDAFEQFFHKTNQAE</sequence>
<dbReference type="PROSITE" id="PS50113">
    <property type="entry name" value="PAC"/>
    <property type="match status" value="1"/>
</dbReference>
<dbReference type="PROSITE" id="PS50883">
    <property type="entry name" value="EAL"/>
    <property type="match status" value="1"/>
</dbReference>
<keyword evidence="3 7" id="KW-0812">Transmembrane</keyword>
<proteinExistence type="predicted"/>
<dbReference type="FunFam" id="3.30.70.270:FF:000001">
    <property type="entry name" value="Diguanylate cyclase domain protein"/>
    <property type="match status" value="1"/>
</dbReference>
<dbReference type="Proteomes" id="UP000826722">
    <property type="component" value="Chromosome"/>
</dbReference>
<dbReference type="PROSITE" id="PS50112">
    <property type="entry name" value="PAS"/>
    <property type="match status" value="1"/>
</dbReference>
<feature type="transmembrane region" description="Helical" evidence="7">
    <location>
        <begin position="153"/>
        <end position="173"/>
    </location>
</feature>
<protein>
    <submittedName>
        <fullName evidence="12">Uncharacterized protein</fullName>
    </submittedName>
</protein>
<keyword evidence="2" id="KW-1003">Cell membrane</keyword>
<dbReference type="Gene3D" id="3.20.20.450">
    <property type="entry name" value="EAL domain"/>
    <property type="match status" value="1"/>
</dbReference>
<comment type="subcellular location">
    <subcellularLocation>
        <location evidence="1">Cell membrane</location>
        <topology evidence="1">Multi-pass membrane protein</topology>
    </subcellularLocation>
</comment>
<dbReference type="PANTHER" id="PTHR44757:SF2">
    <property type="entry name" value="BIOFILM ARCHITECTURE MAINTENANCE PROTEIN MBAA"/>
    <property type="match status" value="1"/>
</dbReference>
<evidence type="ECO:0000256" key="5">
    <source>
        <dbReference type="ARBA" id="ARBA00023136"/>
    </source>
</evidence>
<dbReference type="SUPFAM" id="SSF55785">
    <property type="entry name" value="PYP-like sensor domain (PAS domain)"/>
    <property type="match status" value="1"/>
</dbReference>
<reference evidence="12" key="1">
    <citation type="journal article" date="2021" name="Arch. Microbiol.">
        <title>Methyloradius palustris gen. nov., sp. nov., a methanol-oxidizing bacterium isolated from snow.</title>
        <authorList>
            <person name="Miyadera T."/>
            <person name="Kojima H."/>
            <person name="Fukui M."/>
        </authorList>
    </citation>
    <scope>NUCLEOTIDE SEQUENCE</scope>
    <source>
        <strain evidence="12">Zm11</strain>
    </source>
</reference>
<dbReference type="InterPro" id="IPR029787">
    <property type="entry name" value="Nucleotide_cyclase"/>
</dbReference>
<evidence type="ECO:0000259" key="8">
    <source>
        <dbReference type="PROSITE" id="PS50112"/>
    </source>
</evidence>
<dbReference type="GO" id="GO:0071111">
    <property type="term" value="F:cyclic-guanylate-specific phosphodiesterase activity"/>
    <property type="evidence" value="ECO:0007669"/>
    <property type="project" value="UniProtKB-EC"/>
</dbReference>
<dbReference type="Pfam" id="PF13426">
    <property type="entry name" value="PAS_9"/>
    <property type="match status" value="1"/>
</dbReference>
<evidence type="ECO:0000256" key="3">
    <source>
        <dbReference type="ARBA" id="ARBA00022692"/>
    </source>
</evidence>
<accession>A0A8D5JS48</accession>
<dbReference type="InterPro" id="IPR007895">
    <property type="entry name" value="MASE1"/>
</dbReference>
<feature type="transmembrane region" description="Helical" evidence="7">
    <location>
        <begin position="270"/>
        <end position="288"/>
    </location>
</feature>
<dbReference type="SUPFAM" id="SSF141868">
    <property type="entry name" value="EAL domain-like"/>
    <property type="match status" value="1"/>
</dbReference>
<evidence type="ECO:0000259" key="9">
    <source>
        <dbReference type="PROSITE" id="PS50113"/>
    </source>
</evidence>
<dbReference type="CDD" id="cd00130">
    <property type="entry name" value="PAS"/>
    <property type="match status" value="1"/>
</dbReference>
<dbReference type="InterPro" id="IPR000014">
    <property type="entry name" value="PAS"/>
</dbReference>
<dbReference type="InterPro" id="IPR000700">
    <property type="entry name" value="PAS-assoc_C"/>
</dbReference>
<dbReference type="Pfam" id="PF05231">
    <property type="entry name" value="MASE1"/>
    <property type="match status" value="1"/>
</dbReference>
<dbReference type="GO" id="GO:0005886">
    <property type="term" value="C:plasma membrane"/>
    <property type="evidence" value="ECO:0007669"/>
    <property type="project" value="UniProtKB-SubCell"/>
</dbReference>
<feature type="domain" description="EAL" evidence="10">
    <location>
        <begin position="607"/>
        <end position="861"/>
    </location>
</feature>
<evidence type="ECO:0000259" key="10">
    <source>
        <dbReference type="PROSITE" id="PS50883"/>
    </source>
</evidence>
<dbReference type="InterPro" id="IPR001633">
    <property type="entry name" value="EAL_dom"/>
</dbReference>
<evidence type="ECO:0000259" key="11">
    <source>
        <dbReference type="PROSITE" id="PS50887"/>
    </source>
</evidence>
<dbReference type="PANTHER" id="PTHR44757">
    <property type="entry name" value="DIGUANYLATE CYCLASE DGCP"/>
    <property type="match status" value="1"/>
</dbReference>
<dbReference type="NCBIfam" id="TIGR00229">
    <property type="entry name" value="sensory_box"/>
    <property type="match status" value="1"/>
</dbReference>
<organism evidence="12 13">
    <name type="scientific">Methyloradius palustris</name>
    <dbReference type="NCBI Taxonomy" id="2778876"/>
    <lineage>
        <taxon>Bacteria</taxon>
        <taxon>Pseudomonadati</taxon>
        <taxon>Pseudomonadota</taxon>
        <taxon>Betaproteobacteria</taxon>
        <taxon>Nitrosomonadales</taxon>
        <taxon>Methylophilaceae</taxon>
        <taxon>Methyloradius</taxon>
    </lineage>
</organism>
<evidence type="ECO:0000256" key="4">
    <source>
        <dbReference type="ARBA" id="ARBA00022989"/>
    </source>
</evidence>
<feature type="domain" description="GGDEF" evidence="11">
    <location>
        <begin position="460"/>
        <end position="598"/>
    </location>
</feature>
<dbReference type="CDD" id="cd01949">
    <property type="entry name" value="GGDEF"/>
    <property type="match status" value="1"/>
</dbReference>
<gene>
    <name evidence="12" type="ORF">ZMTM_23400</name>
</gene>
<feature type="transmembrane region" description="Helical" evidence="7">
    <location>
        <begin position="12"/>
        <end position="33"/>
    </location>
</feature>
<feature type="transmembrane region" description="Helical" evidence="7">
    <location>
        <begin position="79"/>
        <end position="102"/>
    </location>
</feature>
<evidence type="ECO:0000313" key="12">
    <source>
        <dbReference type="EMBL" id="BCM26081.1"/>
    </source>
</evidence>
<feature type="domain" description="PAS" evidence="8">
    <location>
        <begin position="300"/>
        <end position="353"/>
    </location>
</feature>
<dbReference type="InterPro" id="IPR035919">
    <property type="entry name" value="EAL_sf"/>
</dbReference>
<evidence type="ECO:0000256" key="2">
    <source>
        <dbReference type="ARBA" id="ARBA00022475"/>
    </source>
</evidence>
<comment type="catalytic activity">
    <reaction evidence="6">
        <text>3',3'-c-di-GMP + H2O = 5'-phosphoguanylyl(3'-&gt;5')guanosine + H(+)</text>
        <dbReference type="Rhea" id="RHEA:24902"/>
        <dbReference type="ChEBI" id="CHEBI:15377"/>
        <dbReference type="ChEBI" id="CHEBI:15378"/>
        <dbReference type="ChEBI" id="CHEBI:58754"/>
        <dbReference type="ChEBI" id="CHEBI:58805"/>
        <dbReference type="EC" id="3.1.4.52"/>
    </reaction>
    <physiologicalReaction direction="left-to-right" evidence="6">
        <dbReference type="Rhea" id="RHEA:24903"/>
    </physiologicalReaction>
</comment>